<dbReference type="OrthoDB" id="2496957at2759"/>
<evidence type="ECO:0000313" key="1">
    <source>
        <dbReference type="EMBL" id="KNZ53246.1"/>
    </source>
</evidence>
<dbReference type="EMBL" id="LAVV01008280">
    <property type="protein sequence ID" value="KNZ53246.1"/>
    <property type="molecule type" value="Genomic_DNA"/>
</dbReference>
<dbReference type="VEuPathDB" id="FungiDB:VP01_32g27"/>
<name>A0A0L6UXG0_9BASI</name>
<sequence>MMRPQISENRHIMSSQIPWLALPQTAAIAEMEEHFWKSFPKLTFAYLSRHNSPHAASSSGSADLGSPEPIKFAHLLWAVNMRAFELLKGKQEEPTYLDEQKDFMKWFTDFMTSCKDLGHCSDPEGDFLHDKIMTAFDSEDVDSGFLVTLREKHRPHYTVTNKQALMYEAAVRAVTRYHKEKNAELFQLYQDIGFVKKLAVFGSMWANRYVTRPGTIAYNQHLLFAPAQVERYVKPINLSRDGAADQPLEPLVLEDQEPRVWAWLSGLKSQIEQPVKEITTPNNILQDYIKQITPKAQKEATYEPEEWKRRIYGLMWRINGSVLEAMGCSGSYYDFLPLQAATRSFFDHSLSKKMSQRLEAGALGKNSKMDKSDKLMKKWVSMKSKQPVFEIKHNHSQSSGHSVLYNEDIILAEIVVNIIGSYYKTQNIEKWIALFGKDENFVQFLIKLRFRQTNSIGSERARERFDFPIAPLEIFPWEMKTKLSNGELPLEARRLFQNPARVQLDRWMLDATHESIRN</sequence>
<gene>
    <name evidence="1" type="ORF">VP01_32g27</name>
</gene>
<protein>
    <submittedName>
        <fullName evidence="1">Uncharacterized protein</fullName>
    </submittedName>
</protein>
<proteinExistence type="predicted"/>
<organism evidence="1 2">
    <name type="scientific">Puccinia sorghi</name>
    <dbReference type="NCBI Taxonomy" id="27349"/>
    <lineage>
        <taxon>Eukaryota</taxon>
        <taxon>Fungi</taxon>
        <taxon>Dikarya</taxon>
        <taxon>Basidiomycota</taxon>
        <taxon>Pucciniomycotina</taxon>
        <taxon>Pucciniomycetes</taxon>
        <taxon>Pucciniales</taxon>
        <taxon>Pucciniaceae</taxon>
        <taxon>Puccinia</taxon>
    </lineage>
</organism>
<dbReference type="Proteomes" id="UP000037035">
    <property type="component" value="Unassembled WGS sequence"/>
</dbReference>
<accession>A0A0L6UXG0</accession>
<dbReference type="AlphaFoldDB" id="A0A0L6UXG0"/>
<comment type="caution">
    <text evidence="1">The sequence shown here is derived from an EMBL/GenBank/DDBJ whole genome shotgun (WGS) entry which is preliminary data.</text>
</comment>
<keyword evidence="2" id="KW-1185">Reference proteome</keyword>
<reference evidence="1 2" key="1">
    <citation type="submission" date="2015-08" db="EMBL/GenBank/DDBJ databases">
        <title>Next Generation Sequencing and Analysis of the Genome of Puccinia sorghi L Schw, the Causal Agent of Maize Common Rust.</title>
        <authorList>
            <person name="Rochi L."/>
            <person name="Burguener G."/>
            <person name="Darino M."/>
            <person name="Turjanski A."/>
            <person name="Kreff E."/>
            <person name="Dieguez M.J."/>
            <person name="Sacco F."/>
        </authorList>
    </citation>
    <scope>NUCLEOTIDE SEQUENCE [LARGE SCALE GENOMIC DNA]</scope>
    <source>
        <strain evidence="1 2">RO10H11247</strain>
    </source>
</reference>
<evidence type="ECO:0000313" key="2">
    <source>
        <dbReference type="Proteomes" id="UP000037035"/>
    </source>
</evidence>